<feature type="coiled-coil region" evidence="3">
    <location>
        <begin position="183"/>
        <end position="210"/>
    </location>
</feature>
<dbReference type="GO" id="GO:0015288">
    <property type="term" value="F:porin activity"/>
    <property type="evidence" value="ECO:0007669"/>
    <property type="project" value="InterPro"/>
</dbReference>
<evidence type="ECO:0000256" key="2">
    <source>
        <dbReference type="RuleBase" id="RU363072"/>
    </source>
</evidence>
<dbReference type="GO" id="GO:0008643">
    <property type="term" value="P:carbohydrate transport"/>
    <property type="evidence" value="ECO:0007669"/>
    <property type="project" value="InterPro"/>
</dbReference>
<dbReference type="GO" id="GO:0016020">
    <property type="term" value="C:membrane"/>
    <property type="evidence" value="ECO:0007669"/>
    <property type="project" value="InterPro"/>
</dbReference>
<evidence type="ECO:0000313" key="7">
    <source>
        <dbReference type="Proteomes" id="UP000646053"/>
    </source>
</evidence>
<evidence type="ECO:0000313" key="6">
    <source>
        <dbReference type="EMBL" id="NDJ16338.1"/>
    </source>
</evidence>
<evidence type="ECO:0000256" key="3">
    <source>
        <dbReference type="SAM" id="Coils"/>
    </source>
</evidence>
<dbReference type="Gene3D" id="2.40.160.180">
    <property type="entry name" value="Carbohydrate-selective porin OprB"/>
    <property type="match status" value="1"/>
</dbReference>
<feature type="signal peptide" evidence="2">
    <location>
        <begin position="1"/>
        <end position="29"/>
    </location>
</feature>
<reference evidence="6" key="1">
    <citation type="submission" date="2019-12" db="EMBL/GenBank/DDBJ databases">
        <title>High-Quality draft genome sequences of three cyanobacteria isolated from the limestone walls of the Old Cathedral of Coimbra.</title>
        <authorList>
            <person name="Tiago I."/>
            <person name="Soares F."/>
            <person name="Portugal A."/>
        </authorList>
    </citation>
    <scope>NUCLEOTIDE SEQUENCE</scope>
    <source>
        <strain evidence="6">A</strain>
    </source>
</reference>
<feature type="region of interest" description="Disordered" evidence="4">
    <location>
        <begin position="60"/>
        <end position="81"/>
    </location>
</feature>
<evidence type="ECO:0000256" key="4">
    <source>
        <dbReference type="SAM" id="MobiDB-lite"/>
    </source>
</evidence>
<dbReference type="PANTHER" id="PTHR43308:SF1">
    <property type="entry name" value="OUTER MEMBRANE PROTEIN ALPHA"/>
    <property type="match status" value="1"/>
</dbReference>
<dbReference type="RefSeq" id="WP_162421857.1">
    <property type="nucleotide sequence ID" value="NZ_WVIE01000003.1"/>
</dbReference>
<accession>A0A8J8CH28</accession>
<feature type="domain" description="SLH" evidence="5">
    <location>
        <begin position="102"/>
        <end position="166"/>
    </location>
</feature>
<dbReference type="InterPro" id="IPR051465">
    <property type="entry name" value="Cell_Envelope_Struct_Comp"/>
</dbReference>
<dbReference type="PANTHER" id="PTHR43308">
    <property type="entry name" value="OUTER MEMBRANE PROTEIN ALPHA-RELATED"/>
    <property type="match status" value="1"/>
</dbReference>
<dbReference type="InterPro" id="IPR007049">
    <property type="entry name" value="Carb-sel_porin_OprB"/>
</dbReference>
<dbReference type="EMBL" id="WVIE01000003">
    <property type="protein sequence ID" value="NDJ16338.1"/>
    <property type="molecule type" value="Genomic_DNA"/>
</dbReference>
<name>A0A8J8CH28_9CYAN</name>
<keyword evidence="7" id="KW-1185">Reference proteome</keyword>
<dbReference type="InterPro" id="IPR047684">
    <property type="entry name" value="Por_som-like"/>
</dbReference>
<dbReference type="PROSITE" id="PS51272">
    <property type="entry name" value="SLH"/>
    <property type="match status" value="1"/>
</dbReference>
<evidence type="ECO:0000256" key="1">
    <source>
        <dbReference type="ARBA" id="ARBA00008769"/>
    </source>
</evidence>
<dbReference type="Pfam" id="PF04966">
    <property type="entry name" value="OprB"/>
    <property type="match status" value="1"/>
</dbReference>
<comment type="similarity">
    <text evidence="1 2">Belongs to the OprB family.</text>
</comment>
<dbReference type="NCBIfam" id="NF033921">
    <property type="entry name" value="por_somb"/>
    <property type="match status" value="1"/>
</dbReference>
<dbReference type="Pfam" id="PF00395">
    <property type="entry name" value="SLH"/>
    <property type="match status" value="1"/>
</dbReference>
<dbReference type="InterPro" id="IPR038673">
    <property type="entry name" value="OprB_sf"/>
</dbReference>
<dbReference type="AlphaFoldDB" id="A0A8J8CH28"/>
<dbReference type="Proteomes" id="UP000646053">
    <property type="component" value="Unassembled WGS sequence"/>
</dbReference>
<keyword evidence="2" id="KW-0732">Signal</keyword>
<proteinExistence type="inferred from homology"/>
<comment type="caution">
    <text evidence="6">The sequence shown here is derived from an EMBL/GenBank/DDBJ whole genome shotgun (WGS) entry which is preliminary data.</text>
</comment>
<feature type="chain" id="PRO_5035336924" evidence="2">
    <location>
        <begin position="30"/>
        <end position="577"/>
    </location>
</feature>
<gene>
    <name evidence="6" type="ORF">GS601_03370</name>
</gene>
<feature type="compositionally biased region" description="Polar residues" evidence="4">
    <location>
        <begin position="61"/>
        <end position="81"/>
    </location>
</feature>
<protein>
    <submittedName>
        <fullName evidence="6">Iron uptake porin</fullName>
    </submittedName>
</protein>
<sequence>MTATTARTSFFGVPALLSATLTVSAVALAANPAKAIEASGASRPDLNLVSTSVEPLKLEATSKTPTAIAQNTEQNTEQTPSLQQVNVYSAEGQGNAIDQVTSVSQLSDVRPTDWAFQALQSLVERYGCIAGYPDRTYRGNRALTRYEFAAGLNACLDRVNELIAASTADLVRKEDLATLQKLQEEFAAEVATLRGQVDALEARTTTLERQQFSTTTKLRGEAIFAIADTFGDRAGDTEDRTNTIFSNRIRLNLESSFTGRDRLRVQLEGANTPSFSGAFTGTNMTRLGFDGGSNNAVSISELYYRFPIGENLRVQIDATRNEFYDGLVDPISPLASSGSGALSRFGRFNPVIRSGASGAGLTFDLKLSEALSFQGGYIADTNSNDPGAKNGLFNGAYSALGQVVFRPASALTLGLTYVRSFYPGGEVNLTSSTGSAFAASPFGGVATSADSFAGSVQFRLSPRLLLGGWFGATLADQRSGGGSEATILNGAVYAAFPDLGREGNLGAILVGVPPKVTRNDVAAREDPDTSLHVEALYRIRVNDNIAITPGVFVIFDPQHNNANSTQYVGTIRTTFTF</sequence>
<organism evidence="6 7">
    <name type="scientific">Myxacorys almedinensis A</name>
    <dbReference type="NCBI Taxonomy" id="2690445"/>
    <lineage>
        <taxon>Bacteria</taxon>
        <taxon>Bacillati</taxon>
        <taxon>Cyanobacteriota</taxon>
        <taxon>Cyanophyceae</taxon>
        <taxon>Leptolyngbyales</taxon>
        <taxon>Leptolyngbyaceae</taxon>
        <taxon>Myxacorys</taxon>
        <taxon>Myxacorys almedinensis</taxon>
    </lineage>
</organism>
<evidence type="ECO:0000259" key="5">
    <source>
        <dbReference type="PROSITE" id="PS51272"/>
    </source>
</evidence>
<dbReference type="InterPro" id="IPR001119">
    <property type="entry name" value="SLH_dom"/>
</dbReference>
<keyword evidence="3" id="KW-0175">Coiled coil</keyword>